<feature type="binding site" evidence="9">
    <location>
        <position position="61"/>
    </location>
    <ligand>
        <name>beta-alanine</name>
        <dbReference type="ChEBI" id="CHEBI:57966"/>
    </ligand>
</feature>
<keyword evidence="5 9" id="KW-0566">Pantothenate biosynthesis</keyword>
<dbReference type="EMBL" id="WKKI01000002">
    <property type="protein sequence ID" value="MRX70969.1"/>
    <property type="molecule type" value="Genomic_DNA"/>
</dbReference>
<dbReference type="PANTHER" id="PTHR21299:SF1">
    <property type="entry name" value="PANTOATE--BETA-ALANINE LIGASE"/>
    <property type="match status" value="1"/>
</dbReference>
<dbReference type="InterPro" id="IPR004821">
    <property type="entry name" value="Cyt_trans-like"/>
</dbReference>
<evidence type="ECO:0000256" key="3">
    <source>
        <dbReference type="ARBA" id="ARBA00022490"/>
    </source>
</evidence>
<evidence type="ECO:0000256" key="5">
    <source>
        <dbReference type="ARBA" id="ARBA00022655"/>
    </source>
</evidence>
<feature type="binding site" evidence="9">
    <location>
        <position position="153"/>
    </location>
    <ligand>
        <name>(R)-pantoate</name>
        <dbReference type="ChEBI" id="CHEBI:15980"/>
    </ligand>
</feature>
<proteinExistence type="inferred from homology"/>
<comment type="pathway">
    <text evidence="1 9">Cofactor biosynthesis; (R)-pantothenate biosynthesis; (R)-pantothenate from (R)-pantoate and beta-alanine: step 1/1.</text>
</comment>
<comment type="function">
    <text evidence="9">Catalyzes the condensation of pantoate with beta-alanine in an ATP-dependent reaction via a pantoyl-adenylate intermediate.</text>
</comment>
<dbReference type="GO" id="GO:0005524">
    <property type="term" value="F:ATP binding"/>
    <property type="evidence" value="ECO:0007669"/>
    <property type="project" value="UniProtKB-KW"/>
</dbReference>
<feature type="binding site" evidence="9">
    <location>
        <position position="176"/>
    </location>
    <ligand>
        <name>ATP</name>
        <dbReference type="ChEBI" id="CHEBI:30616"/>
    </ligand>
</feature>
<dbReference type="RefSeq" id="WP_154306095.1">
    <property type="nucleotide sequence ID" value="NZ_WKKI01000002.1"/>
</dbReference>
<evidence type="ECO:0000256" key="9">
    <source>
        <dbReference type="HAMAP-Rule" id="MF_00158"/>
    </source>
</evidence>
<dbReference type="Pfam" id="PF02569">
    <property type="entry name" value="Pantoate_ligase"/>
    <property type="match status" value="1"/>
</dbReference>
<dbReference type="NCBIfam" id="TIGR00018">
    <property type="entry name" value="panC"/>
    <property type="match status" value="1"/>
</dbReference>
<accession>A0A7X2LYT5</accession>
<evidence type="ECO:0000313" key="11">
    <source>
        <dbReference type="Proteomes" id="UP000448867"/>
    </source>
</evidence>
<dbReference type="FunFam" id="3.30.1300.10:FF:000001">
    <property type="entry name" value="Pantothenate synthetase"/>
    <property type="match status" value="1"/>
</dbReference>
<comment type="subunit">
    <text evidence="9">Homodimer.</text>
</comment>
<dbReference type="PANTHER" id="PTHR21299">
    <property type="entry name" value="CYTIDYLATE KINASE/PANTOATE-BETA-ALANINE LIGASE"/>
    <property type="match status" value="1"/>
</dbReference>
<keyword evidence="3 9" id="KW-0963">Cytoplasm</keyword>
<dbReference type="CDD" id="cd00560">
    <property type="entry name" value="PanC"/>
    <property type="match status" value="1"/>
</dbReference>
<dbReference type="Proteomes" id="UP000448867">
    <property type="component" value="Unassembled WGS sequence"/>
</dbReference>
<dbReference type="InterPro" id="IPR014729">
    <property type="entry name" value="Rossmann-like_a/b/a_fold"/>
</dbReference>
<dbReference type="HAMAP" id="MF_00158">
    <property type="entry name" value="PanC"/>
    <property type="match status" value="1"/>
</dbReference>
<keyword evidence="4 9" id="KW-0436">Ligase</keyword>
<comment type="similarity">
    <text evidence="2 9">Belongs to the pantothenate synthetase family.</text>
</comment>
<dbReference type="AlphaFoldDB" id="A0A7X2LYT5"/>
<keyword evidence="11" id="KW-1185">Reference proteome</keyword>
<dbReference type="FunFam" id="3.40.50.620:FF:000013">
    <property type="entry name" value="Pantothenate synthetase"/>
    <property type="match status" value="1"/>
</dbReference>
<feature type="binding site" evidence="9">
    <location>
        <begin position="147"/>
        <end position="150"/>
    </location>
    <ligand>
        <name>ATP</name>
        <dbReference type="ChEBI" id="CHEBI:30616"/>
    </ligand>
</feature>
<protein>
    <recommendedName>
        <fullName evidence="9">Pantothenate synthetase</fullName>
        <shortName evidence="9">PS</shortName>
        <ecNumber evidence="9">6.3.2.1</ecNumber>
    </recommendedName>
    <alternativeName>
        <fullName evidence="9">Pantoate--beta-alanine ligase</fullName>
    </alternativeName>
    <alternativeName>
        <fullName evidence="9">Pantoate-activating enzyme</fullName>
    </alternativeName>
</protein>
<comment type="catalytic activity">
    <reaction evidence="8 9">
        <text>(R)-pantoate + beta-alanine + ATP = (R)-pantothenate + AMP + diphosphate + H(+)</text>
        <dbReference type="Rhea" id="RHEA:10912"/>
        <dbReference type="ChEBI" id="CHEBI:15378"/>
        <dbReference type="ChEBI" id="CHEBI:15980"/>
        <dbReference type="ChEBI" id="CHEBI:29032"/>
        <dbReference type="ChEBI" id="CHEBI:30616"/>
        <dbReference type="ChEBI" id="CHEBI:33019"/>
        <dbReference type="ChEBI" id="CHEBI:57966"/>
        <dbReference type="ChEBI" id="CHEBI:456215"/>
        <dbReference type="EC" id="6.3.2.1"/>
    </reaction>
</comment>
<keyword evidence="7 9" id="KW-0067">ATP-binding</keyword>
<name>A0A7X2LYT5_9BACI</name>
<comment type="miscellaneous">
    <text evidence="9">The reaction proceeds by a bi uni uni bi ping pong mechanism.</text>
</comment>
<dbReference type="GO" id="GO:0004592">
    <property type="term" value="F:pantoate-beta-alanine ligase activity"/>
    <property type="evidence" value="ECO:0007669"/>
    <property type="project" value="UniProtKB-UniRule"/>
</dbReference>
<evidence type="ECO:0000313" key="10">
    <source>
        <dbReference type="EMBL" id="MRX70969.1"/>
    </source>
</evidence>
<dbReference type="SUPFAM" id="SSF52374">
    <property type="entry name" value="Nucleotidylyl transferase"/>
    <property type="match status" value="1"/>
</dbReference>
<keyword evidence="6 9" id="KW-0547">Nucleotide-binding</keyword>
<dbReference type="InterPro" id="IPR042176">
    <property type="entry name" value="Pantoate_ligase_C"/>
</dbReference>
<feature type="active site" description="Proton donor" evidence="9">
    <location>
        <position position="37"/>
    </location>
</feature>
<evidence type="ECO:0000256" key="7">
    <source>
        <dbReference type="ARBA" id="ARBA00022840"/>
    </source>
</evidence>
<dbReference type="Gene3D" id="3.30.1300.10">
    <property type="entry name" value="Pantoate-beta-alanine ligase, C-terminal domain"/>
    <property type="match status" value="1"/>
</dbReference>
<reference evidence="10 11" key="1">
    <citation type="submission" date="2019-11" db="EMBL/GenBank/DDBJ databases">
        <title>Bacillus lacus genome.</title>
        <authorList>
            <person name="Allen C.J."/>
            <person name="Newman J.D."/>
        </authorList>
    </citation>
    <scope>NUCLEOTIDE SEQUENCE [LARGE SCALE GENOMIC DNA]</scope>
    <source>
        <strain evidence="10 11">KCTC 33946</strain>
    </source>
</reference>
<dbReference type="NCBIfam" id="TIGR00125">
    <property type="entry name" value="cyt_tran_rel"/>
    <property type="match status" value="1"/>
</dbReference>
<evidence type="ECO:0000256" key="4">
    <source>
        <dbReference type="ARBA" id="ARBA00022598"/>
    </source>
</evidence>
<feature type="binding site" evidence="9">
    <location>
        <position position="61"/>
    </location>
    <ligand>
        <name>(R)-pantoate</name>
        <dbReference type="ChEBI" id="CHEBI:15980"/>
    </ligand>
</feature>
<dbReference type="Gene3D" id="3.40.50.620">
    <property type="entry name" value="HUPs"/>
    <property type="match status" value="1"/>
</dbReference>
<dbReference type="InterPro" id="IPR003721">
    <property type="entry name" value="Pantoate_ligase"/>
</dbReference>
<evidence type="ECO:0000256" key="6">
    <source>
        <dbReference type="ARBA" id="ARBA00022741"/>
    </source>
</evidence>
<gene>
    <name evidence="9" type="primary">panC</name>
    <name evidence="10" type="ORF">GJU40_02150</name>
</gene>
<dbReference type="GO" id="GO:0005829">
    <property type="term" value="C:cytosol"/>
    <property type="evidence" value="ECO:0007669"/>
    <property type="project" value="TreeGrafter"/>
</dbReference>
<comment type="subcellular location">
    <subcellularLocation>
        <location evidence="9">Cytoplasm</location>
    </subcellularLocation>
</comment>
<evidence type="ECO:0000256" key="8">
    <source>
        <dbReference type="ARBA" id="ARBA00048258"/>
    </source>
</evidence>
<evidence type="ECO:0000256" key="2">
    <source>
        <dbReference type="ARBA" id="ARBA00009256"/>
    </source>
</evidence>
<dbReference type="EC" id="6.3.2.1" evidence="9"/>
<feature type="binding site" evidence="9">
    <location>
        <begin position="30"/>
        <end position="37"/>
    </location>
    <ligand>
        <name>ATP</name>
        <dbReference type="ChEBI" id="CHEBI:30616"/>
    </ligand>
</feature>
<comment type="caution">
    <text evidence="10">The sequence shown here is derived from an EMBL/GenBank/DDBJ whole genome shotgun (WGS) entry which is preliminary data.</text>
</comment>
<dbReference type="UniPathway" id="UPA00028">
    <property type="reaction ID" value="UER00005"/>
</dbReference>
<sequence length="282" mass="31502">MKTVETIAELKNKISQYRQEGRSIGFVPTMGYLHEGHLKLISSAKSENDRVIVSIFVNPLQFGPNEDFDAYPRNLDRDRELAAEQGADLIFAPSVKEMYRGEPFATVNVHKRTNALCGKSREGHFDGVATVLTKLFHIVAPDTSYFGMKDAQQVAIVEGLIEDLYFSTELRAIETVREEDGLAKSSRNVNLTENERKEAPSIYRALSLGKQLIDEGEKDPDEVVKAVTAYLQTHTSASIDYISLLSYPSLEPVDRINGKLILAAAVKFTKARLIDNITLNHQ</sequence>
<dbReference type="OrthoDB" id="9773087at2"/>
<dbReference type="GO" id="GO:0015940">
    <property type="term" value="P:pantothenate biosynthetic process"/>
    <property type="evidence" value="ECO:0007669"/>
    <property type="project" value="UniProtKB-UniRule"/>
</dbReference>
<feature type="binding site" evidence="9">
    <location>
        <begin position="184"/>
        <end position="187"/>
    </location>
    <ligand>
        <name>ATP</name>
        <dbReference type="ChEBI" id="CHEBI:30616"/>
    </ligand>
</feature>
<evidence type="ECO:0000256" key="1">
    <source>
        <dbReference type="ARBA" id="ARBA00004990"/>
    </source>
</evidence>
<organism evidence="10 11">
    <name type="scientific">Metabacillus lacus</name>
    <dbReference type="NCBI Taxonomy" id="1983721"/>
    <lineage>
        <taxon>Bacteria</taxon>
        <taxon>Bacillati</taxon>
        <taxon>Bacillota</taxon>
        <taxon>Bacilli</taxon>
        <taxon>Bacillales</taxon>
        <taxon>Bacillaceae</taxon>
        <taxon>Metabacillus</taxon>
    </lineage>
</organism>